<name>A0A8B9UNE7_9AVES</name>
<dbReference type="SUPFAM" id="SSF50249">
    <property type="entry name" value="Nucleic acid-binding proteins"/>
    <property type="match status" value="1"/>
</dbReference>
<keyword evidence="2" id="KW-0436">Ligase</keyword>
<dbReference type="Ensembl" id="ENSAZOT00000013064.1">
    <property type="protein sequence ID" value="ENSAZOP00000012219.1"/>
    <property type="gene ID" value="ENSAZOG00000007830.1"/>
</dbReference>
<dbReference type="Proteomes" id="UP000694549">
    <property type="component" value="Unplaced"/>
</dbReference>
<dbReference type="Pfam" id="PF01336">
    <property type="entry name" value="tRNA_anti-codon"/>
    <property type="match status" value="1"/>
</dbReference>
<evidence type="ECO:0000256" key="2">
    <source>
        <dbReference type="ARBA" id="ARBA00023146"/>
    </source>
</evidence>
<evidence type="ECO:0000313" key="5">
    <source>
        <dbReference type="Proteomes" id="UP000694549"/>
    </source>
</evidence>
<dbReference type="GO" id="GO:0005524">
    <property type="term" value="F:ATP binding"/>
    <property type="evidence" value="ECO:0007669"/>
    <property type="project" value="UniProtKB-KW"/>
</dbReference>
<dbReference type="PANTHER" id="PTHR22594:SF5">
    <property type="entry name" value="ASPARTATE--TRNA LIGASE, MITOCHONDRIAL"/>
    <property type="match status" value="1"/>
</dbReference>
<dbReference type="GO" id="GO:0004815">
    <property type="term" value="F:aspartate-tRNA ligase activity"/>
    <property type="evidence" value="ECO:0007669"/>
    <property type="project" value="TreeGrafter"/>
</dbReference>
<dbReference type="InterPro" id="IPR012340">
    <property type="entry name" value="NA-bd_OB-fold"/>
</dbReference>
<dbReference type="InterPro" id="IPR047089">
    <property type="entry name" value="Asp-tRNA-ligase_1_N"/>
</dbReference>
<sequence length="221" mass="24145">MPCPRVLRLLRGGLPRLGWELARPARGSASAPGAAGEERTPPAAPCPFCSFSFCPFSPAGPKSGEPTLKGRASVVGRCCSWGAFYNFNSFVARTNTCGELRSAHVGQEVTLYGWIQYQRHGLFLVLRDFQGLTQIILPQDEAHSHVRKLLSNAPVESVVRVTGIVSSRPPGQENPKMPTGDIEVKVETAEILNSCKKLPFEIKDFIKVSAFFSGTQVVFFH</sequence>
<dbReference type="PANTHER" id="PTHR22594">
    <property type="entry name" value="ASPARTYL/LYSYL-TRNA SYNTHETASE"/>
    <property type="match status" value="1"/>
</dbReference>
<evidence type="ECO:0000313" key="4">
    <source>
        <dbReference type="Ensembl" id="ENSAZOP00000012219.1"/>
    </source>
</evidence>
<dbReference type="InterPro" id="IPR004365">
    <property type="entry name" value="NA-bd_OB_tRNA"/>
</dbReference>
<feature type="domain" description="OB" evidence="3">
    <location>
        <begin position="109"/>
        <end position="192"/>
    </location>
</feature>
<keyword evidence="2" id="KW-0030">Aminoacyl-tRNA synthetase</keyword>
<dbReference type="GO" id="GO:0003676">
    <property type="term" value="F:nucleic acid binding"/>
    <property type="evidence" value="ECO:0007669"/>
    <property type="project" value="InterPro"/>
</dbReference>
<dbReference type="GO" id="GO:0005739">
    <property type="term" value="C:mitochondrion"/>
    <property type="evidence" value="ECO:0007669"/>
    <property type="project" value="TreeGrafter"/>
</dbReference>
<accession>A0A8B9UNE7</accession>
<evidence type="ECO:0000259" key="3">
    <source>
        <dbReference type="Pfam" id="PF01336"/>
    </source>
</evidence>
<dbReference type="AlphaFoldDB" id="A0A8B9UNE7"/>
<keyword evidence="1" id="KW-0648">Protein biosynthesis</keyword>
<proteinExistence type="predicted"/>
<reference evidence="4" key="1">
    <citation type="submission" date="2025-08" db="UniProtKB">
        <authorList>
            <consortium name="Ensembl"/>
        </authorList>
    </citation>
    <scope>IDENTIFICATION</scope>
</reference>
<organism evidence="4 5">
    <name type="scientific">Anas zonorhyncha</name>
    <name type="common">Eastern spot-billed duck</name>
    <dbReference type="NCBI Taxonomy" id="75864"/>
    <lineage>
        <taxon>Eukaryota</taxon>
        <taxon>Metazoa</taxon>
        <taxon>Chordata</taxon>
        <taxon>Craniata</taxon>
        <taxon>Vertebrata</taxon>
        <taxon>Euteleostomi</taxon>
        <taxon>Archelosauria</taxon>
        <taxon>Archosauria</taxon>
        <taxon>Dinosauria</taxon>
        <taxon>Saurischia</taxon>
        <taxon>Theropoda</taxon>
        <taxon>Coelurosauria</taxon>
        <taxon>Aves</taxon>
        <taxon>Neognathae</taxon>
        <taxon>Galloanserae</taxon>
        <taxon>Anseriformes</taxon>
        <taxon>Anatidae</taxon>
        <taxon>Anatinae</taxon>
        <taxon>Anas</taxon>
    </lineage>
</organism>
<dbReference type="Gene3D" id="2.40.50.140">
    <property type="entry name" value="Nucleic acid-binding proteins"/>
    <property type="match status" value="1"/>
</dbReference>
<reference evidence="4" key="2">
    <citation type="submission" date="2025-09" db="UniProtKB">
        <authorList>
            <consortium name="Ensembl"/>
        </authorList>
    </citation>
    <scope>IDENTIFICATION</scope>
</reference>
<protein>
    <recommendedName>
        <fullName evidence="3">OB domain-containing protein</fullName>
    </recommendedName>
</protein>
<dbReference type="CDD" id="cd04317">
    <property type="entry name" value="EcAspRS_like_N"/>
    <property type="match status" value="1"/>
</dbReference>
<dbReference type="GO" id="GO:0006422">
    <property type="term" value="P:aspartyl-tRNA aminoacylation"/>
    <property type="evidence" value="ECO:0007669"/>
    <property type="project" value="TreeGrafter"/>
</dbReference>
<keyword evidence="5" id="KW-1185">Reference proteome</keyword>
<evidence type="ECO:0000256" key="1">
    <source>
        <dbReference type="ARBA" id="ARBA00022917"/>
    </source>
</evidence>